<dbReference type="CDD" id="cd16913">
    <property type="entry name" value="YkuD_like"/>
    <property type="match status" value="1"/>
</dbReference>
<name>A0A7W6MLG7_9HYPH</name>
<dbReference type="UniPathway" id="UPA00219"/>
<feature type="domain" description="L,D-TPase catalytic" evidence="8">
    <location>
        <begin position="7"/>
        <end position="174"/>
    </location>
</feature>
<dbReference type="AlphaFoldDB" id="A0A7W6MLG7"/>
<evidence type="ECO:0000256" key="7">
    <source>
        <dbReference type="PROSITE-ProRule" id="PRU01373"/>
    </source>
</evidence>
<dbReference type="GO" id="GO:0071555">
    <property type="term" value="P:cell wall organization"/>
    <property type="evidence" value="ECO:0007669"/>
    <property type="project" value="UniProtKB-UniRule"/>
</dbReference>
<gene>
    <name evidence="9" type="ORF">GGR04_003665</name>
</gene>
<organism evidence="9 10">
    <name type="scientific">Aureimonas pseudogalii</name>
    <dbReference type="NCBI Taxonomy" id="1744844"/>
    <lineage>
        <taxon>Bacteria</taxon>
        <taxon>Pseudomonadati</taxon>
        <taxon>Pseudomonadota</taxon>
        <taxon>Alphaproteobacteria</taxon>
        <taxon>Hyphomicrobiales</taxon>
        <taxon>Aurantimonadaceae</taxon>
        <taxon>Aureimonas</taxon>
    </lineage>
</organism>
<reference evidence="9 10" key="1">
    <citation type="submission" date="2020-08" db="EMBL/GenBank/DDBJ databases">
        <title>Genomic Encyclopedia of Type Strains, Phase IV (KMG-IV): sequencing the most valuable type-strain genomes for metagenomic binning, comparative biology and taxonomic classification.</title>
        <authorList>
            <person name="Goeker M."/>
        </authorList>
    </citation>
    <scope>NUCLEOTIDE SEQUENCE [LARGE SCALE GENOMIC DNA]</scope>
    <source>
        <strain evidence="9 10">DSM 102238</strain>
    </source>
</reference>
<keyword evidence="4 7" id="KW-0133">Cell shape</keyword>
<evidence type="ECO:0000256" key="2">
    <source>
        <dbReference type="ARBA" id="ARBA00005992"/>
    </source>
</evidence>
<evidence type="ECO:0000256" key="3">
    <source>
        <dbReference type="ARBA" id="ARBA00022679"/>
    </source>
</evidence>
<dbReference type="InterPro" id="IPR005490">
    <property type="entry name" value="LD_TPept_cat_dom"/>
</dbReference>
<sequence length="175" mass="19307">MRFGPEIVVRASPLDPRRGVLVAGPLRLPCALGRSGIGWRKREGDGRTPLASMAVLSGFWRPGRARPAGCPLPLKPIRGRDGWCDAPGHAAYNRPVRLPFPASTEAMRRADRLYDVVVVLDWNVRRRMRGAGSAIFLHVAKAGYAPTEGCIAVSRRDMERLAPLLRPGVRIDVRR</sequence>
<dbReference type="GO" id="GO:0004180">
    <property type="term" value="F:carboxypeptidase activity"/>
    <property type="evidence" value="ECO:0007669"/>
    <property type="project" value="UniProtKB-ARBA"/>
</dbReference>
<evidence type="ECO:0000256" key="6">
    <source>
        <dbReference type="ARBA" id="ARBA00023316"/>
    </source>
</evidence>
<evidence type="ECO:0000313" key="9">
    <source>
        <dbReference type="EMBL" id="MBB3999795.1"/>
    </source>
</evidence>
<evidence type="ECO:0000256" key="4">
    <source>
        <dbReference type="ARBA" id="ARBA00022960"/>
    </source>
</evidence>
<keyword evidence="6 7" id="KW-0961">Cell wall biogenesis/degradation</keyword>
<dbReference type="SUPFAM" id="SSF141523">
    <property type="entry name" value="L,D-transpeptidase catalytic domain-like"/>
    <property type="match status" value="1"/>
</dbReference>
<keyword evidence="10" id="KW-1185">Reference proteome</keyword>
<protein>
    <submittedName>
        <fullName evidence="9">L,D-peptidoglycan transpeptidase YkuD (ErfK/YbiS/YcfS/YnhG family)</fullName>
    </submittedName>
</protein>
<comment type="pathway">
    <text evidence="1 7">Cell wall biogenesis; peptidoglycan biosynthesis.</text>
</comment>
<dbReference type="InterPro" id="IPR038063">
    <property type="entry name" value="Transpep_catalytic_dom"/>
</dbReference>
<dbReference type="PROSITE" id="PS52029">
    <property type="entry name" value="LD_TPASE"/>
    <property type="match status" value="1"/>
</dbReference>
<comment type="similarity">
    <text evidence="2">Belongs to the YkuD family.</text>
</comment>
<dbReference type="RefSeq" id="WP_183201305.1">
    <property type="nucleotide sequence ID" value="NZ_JACIEK010000012.1"/>
</dbReference>
<feature type="active site" description="Proton donor/acceptor" evidence="7">
    <location>
        <position position="138"/>
    </location>
</feature>
<feature type="active site" description="Nucleophile" evidence="7">
    <location>
        <position position="150"/>
    </location>
</feature>
<dbReference type="PANTHER" id="PTHR38589:SF1">
    <property type="entry name" value="BLR0621 PROTEIN"/>
    <property type="match status" value="1"/>
</dbReference>
<accession>A0A7W6MLG7</accession>
<dbReference type="GO" id="GO:0016740">
    <property type="term" value="F:transferase activity"/>
    <property type="evidence" value="ECO:0007669"/>
    <property type="project" value="UniProtKB-KW"/>
</dbReference>
<evidence type="ECO:0000259" key="8">
    <source>
        <dbReference type="PROSITE" id="PS52029"/>
    </source>
</evidence>
<dbReference type="GO" id="GO:0008360">
    <property type="term" value="P:regulation of cell shape"/>
    <property type="evidence" value="ECO:0007669"/>
    <property type="project" value="UniProtKB-UniRule"/>
</dbReference>
<dbReference type="EMBL" id="JACIEK010000012">
    <property type="protein sequence ID" value="MBB3999795.1"/>
    <property type="molecule type" value="Genomic_DNA"/>
</dbReference>
<dbReference type="Pfam" id="PF03734">
    <property type="entry name" value="YkuD"/>
    <property type="match status" value="1"/>
</dbReference>
<keyword evidence="3" id="KW-0808">Transferase</keyword>
<dbReference type="PANTHER" id="PTHR38589">
    <property type="entry name" value="BLR0621 PROTEIN"/>
    <property type="match status" value="1"/>
</dbReference>
<comment type="caution">
    <text evidence="9">The sequence shown here is derived from an EMBL/GenBank/DDBJ whole genome shotgun (WGS) entry which is preliminary data.</text>
</comment>
<dbReference type="GO" id="GO:0009252">
    <property type="term" value="P:peptidoglycan biosynthetic process"/>
    <property type="evidence" value="ECO:0007669"/>
    <property type="project" value="UniProtKB-UniPathway"/>
</dbReference>
<evidence type="ECO:0000313" key="10">
    <source>
        <dbReference type="Proteomes" id="UP000542776"/>
    </source>
</evidence>
<proteinExistence type="inferred from homology"/>
<evidence type="ECO:0000256" key="5">
    <source>
        <dbReference type="ARBA" id="ARBA00022984"/>
    </source>
</evidence>
<keyword evidence="5 7" id="KW-0573">Peptidoglycan synthesis</keyword>
<dbReference type="Proteomes" id="UP000542776">
    <property type="component" value="Unassembled WGS sequence"/>
</dbReference>
<evidence type="ECO:0000256" key="1">
    <source>
        <dbReference type="ARBA" id="ARBA00004752"/>
    </source>
</evidence>